<accession>A0A4D4KP53</accession>
<evidence type="ECO:0000256" key="1">
    <source>
        <dbReference type="ARBA" id="ARBA00001957"/>
    </source>
</evidence>
<dbReference type="SUPFAM" id="SSF56801">
    <property type="entry name" value="Acetyl-CoA synthetase-like"/>
    <property type="match status" value="1"/>
</dbReference>
<comment type="similarity">
    <text evidence="2">Belongs to the ATP-dependent AMP-binding enzyme family.</text>
</comment>
<dbReference type="InterPro" id="IPR036736">
    <property type="entry name" value="ACP-like_sf"/>
</dbReference>
<dbReference type="FunFam" id="3.40.50.980:FF:000001">
    <property type="entry name" value="Non-ribosomal peptide synthetase"/>
    <property type="match status" value="1"/>
</dbReference>
<dbReference type="Gene3D" id="1.10.1200.10">
    <property type="entry name" value="ACP-like"/>
    <property type="match status" value="1"/>
</dbReference>
<feature type="compositionally biased region" description="Pro residues" evidence="7">
    <location>
        <begin position="1265"/>
        <end position="1276"/>
    </location>
</feature>
<keyword evidence="6" id="KW-0045">Antibiotic biosynthesis</keyword>
<dbReference type="Pfam" id="PF00668">
    <property type="entry name" value="Condensation"/>
    <property type="match status" value="1"/>
</dbReference>
<dbReference type="InterPro" id="IPR020806">
    <property type="entry name" value="PKS_PP-bd"/>
</dbReference>
<comment type="cofactor">
    <cofactor evidence="1">
        <name>pantetheine 4'-phosphate</name>
        <dbReference type="ChEBI" id="CHEBI:47942"/>
    </cofactor>
</comment>
<dbReference type="PANTHER" id="PTHR45527:SF1">
    <property type="entry name" value="FATTY ACID SYNTHASE"/>
    <property type="match status" value="1"/>
</dbReference>
<dbReference type="Pfam" id="PF00501">
    <property type="entry name" value="AMP-binding"/>
    <property type="match status" value="1"/>
</dbReference>
<dbReference type="FunFam" id="1.10.1200.10:FF:000005">
    <property type="entry name" value="Nonribosomal peptide synthetase 1"/>
    <property type="match status" value="1"/>
</dbReference>
<dbReference type="InterPro" id="IPR023213">
    <property type="entry name" value="CAT-like_dom_sf"/>
</dbReference>
<dbReference type="InterPro" id="IPR042099">
    <property type="entry name" value="ANL_N_sf"/>
</dbReference>
<dbReference type="GO" id="GO:0008610">
    <property type="term" value="P:lipid biosynthetic process"/>
    <property type="evidence" value="ECO:0007669"/>
    <property type="project" value="UniProtKB-ARBA"/>
</dbReference>
<feature type="domain" description="Carrier" evidence="8">
    <location>
        <begin position="524"/>
        <end position="598"/>
    </location>
</feature>
<dbReference type="InterPro" id="IPR009081">
    <property type="entry name" value="PP-bd_ACP"/>
</dbReference>
<dbReference type="FunFam" id="2.30.38.10:FF:000001">
    <property type="entry name" value="Non-ribosomal peptide synthetase PvdI"/>
    <property type="match status" value="1"/>
</dbReference>
<dbReference type="PROSITE" id="PS00455">
    <property type="entry name" value="AMP_BINDING"/>
    <property type="match status" value="1"/>
</dbReference>
<organism evidence="9 10">
    <name type="scientific">Streptomyces antimycoticus</name>
    <dbReference type="NCBI Taxonomy" id="68175"/>
    <lineage>
        <taxon>Bacteria</taxon>
        <taxon>Bacillati</taxon>
        <taxon>Actinomycetota</taxon>
        <taxon>Actinomycetes</taxon>
        <taxon>Kitasatosporales</taxon>
        <taxon>Streptomycetaceae</taxon>
        <taxon>Streptomyces</taxon>
        <taxon>Streptomyces violaceusniger group</taxon>
    </lineage>
</organism>
<dbReference type="Gene3D" id="3.30.559.10">
    <property type="entry name" value="Chloramphenicol acetyltransferase-like domain"/>
    <property type="match status" value="1"/>
</dbReference>
<dbReference type="GO" id="GO:0017000">
    <property type="term" value="P:antibiotic biosynthetic process"/>
    <property type="evidence" value="ECO:0007669"/>
    <property type="project" value="UniProtKB-KW"/>
</dbReference>
<dbReference type="Gene3D" id="3.40.50.12780">
    <property type="entry name" value="N-terminal domain of ligase-like"/>
    <property type="match status" value="1"/>
</dbReference>
<dbReference type="EMBL" id="BJHV01000001">
    <property type="protein sequence ID" value="GDY48197.1"/>
    <property type="molecule type" value="Genomic_DNA"/>
</dbReference>
<dbReference type="NCBIfam" id="TIGR01720">
    <property type="entry name" value="NRPS-para261"/>
    <property type="match status" value="1"/>
</dbReference>
<evidence type="ECO:0000256" key="2">
    <source>
        <dbReference type="ARBA" id="ARBA00006432"/>
    </source>
</evidence>
<feature type="compositionally biased region" description="Basic and acidic residues" evidence="7">
    <location>
        <begin position="1201"/>
        <end position="1250"/>
    </location>
</feature>
<dbReference type="SUPFAM" id="SSF47336">
    <property type="entry name" value="ACP-like"/>
    <property type="match status" value="1"/>
</dbReference>
<feature type="compositionally biased region" description="Low complexity" evidence="7">
    <location>
        <begin position="1251"/>
        <end position="1264"/>
    </location>
</feature>
<dbReference type="GO" id="GO:0005737">
    <property type="term" value="C:cytoplasm"/>
    <property type="evidence" value="ECO:0007669"/>
    <property type="project" value="TreeGrafter"/>
</dbReference>
<dbReference type="Pfam" id="PF13193">
    <property type="entry name" value="AMP-binding_C"/>
    <property type="match status" value="1"/>
</dbReference>
<sequence>MPPHTVPVLFERQSAQAPHATALISEDTTLSYEELNARANRLARLMAAEGIGGEDIVAIALPRSAEMIVSLVAVLKTGAAYLTLDTSAPEQRLRAIVEDCAPRALITDAATRPLLGTGPARCLVLDDPATVRALADAPATDLTDDDRARPLDPRHPAYIVYTSGSTGTPKGVVMPMGSLMNLLAWHTDTYSGGVGTRTAQFLAVAFDFAVQEILQALVAGKTLVLPEEHVRRDAYELVDWIARHGVNELFAPTLMIDAVLAAAEDRGEPLDSLTDIFQGGEQFRLSGELRRFCAGDWRHMAHNIYGPAETHAATSTTLPEDTDEWPSSASIGQPLWNAQVHVLDAHLRPVPPGVRGELYIGGAQIARGYLNRPGRTAERFVATPFGAPGSRMYRTGDIVCWNRLGQLEFLGRVDDQVKIGGFRVEPGEVEAVLGDHPSVDTAVVVTREDTPGTTRLVAYVVPEGTHDEADLVPTLRTHLEHHLPHYMVPSAVTVLSELPLTANGKLDRRALPAPATDRDGTGRGPRTEREKTLCGLFGEVLGLDAVGIDDGFFDLGGDSIMSIQLVGRARRAGLELSVRDIFEHRTVAALADVVTEVEETLAEEPGAGIGEVPLTPIAHWLLRRGEDLDGFNMSVVLQTPVALRLDTLTQALQALLDHHDALRARFTAGPGRRMEIREPGTVDAAPLVRRVTAEGQNGRPLDEPALGALVRAEGESARDRLDLDRGTVVQAVWFDRGADTPGLLLLLVHHLVVDGVSWRILVPDLAEAHEAIAAGRTPELQPVGTSLRRWAQRLTEEAAAPTWVADAAWWQETLRKEDRGLGRRALDPARDTTAAADRISVTLPVNVTEAVLTRVPAAFNAEVNDVLLTAFTLAWEQWRGDTGLLLDLEGHGREEHLVRGADLSRTVGWFTNLYPVRLETGAADLAEAFAGGRSAGDILKRVKEQLRAVPDKGMGYGLVRHLNPATAEGFAGLRDPQVAFNYLGRFSTAAAGQNADWTPLIGIDGVAGDPPHLPLAHALELTARTHDGPQGSQLVAYWSWAGESSTRTRFANWPTCGSGHSTLSWPTPRTPKPEGSPPPTSPCPRSPRTRSRRSRTNSATFSTTCRTTKSRPHTTTYTLLKTKKRPASESHPAEDRGHPAAGPAPRGPALPQRLRPGRTRPLRRPGGLRHRGPAGHGHPAHRRRSPAGPPRHPARRLPPAQERRLGASGDAHRAAALDRDRPDRAGRGRADRGRGRGHGRRPEYPDRRDPAPTAALHAPAARRLAPPPGADQPPPGAGRLVAARPHE</sequence>
<gene>
    <name evidence="9" type="ORF">SANT12839_090790</name>
</gene>
<feature type="compositionally biased region" description="Basic residues" evidence="7">
    <location>
        <begin position="1155"/>
        <end position="1185"/>
    </location>
</feature>
<dbReference type="InterPro" id="IPR045851">
    <property type="entry name" value="AMP-bd_C_sf"/>
</dbReference>
<protein>
    <recommendedName>
        <fullName evidence="8">Carrier domain-containing protein</fullName>
    </recommendedName>
</protein>
<dbReference type="InterPro" id="IPR000873">
    <property type="entry name" value="AMP-dep_synth/lig_dom"/>
</dbReference>
<feature type="compositionally biased region" description="Basic and acidic residues" evidence="7">
    <location>
        <begin position="1126"/>
        <end position="1138"/>
    </location>
</feature>
<feature type="compositionally biased region" description="Low complexity" evidence="7">
    <location>
        <begin position="1139"/>
        <end position="1154"/>
    </location>
</feature>
<dbReference type="InterPro" id="IPR010071">
    <property type="entry name" value="AA_adenyl_dom"/>
</dbReference>
<dbReference type="PROSITE" id="PS00012">
    <property type="entry name" value="PHOSPHOPANTETHEINE"/>
    <property type="match status" value="1"/>
</dbReference>
<dbReference type="PANTHER" id="PTHR45527">
    <property type="entry name" value="NONRIBOSOMAL PEPTIDE SYNTHETASE"/>
    <property type="match status" value="1"/>
</dbReference>
<keyword evidence="4" id="KW-0597">Phosphoprotein</keyword>
<evidence type="ECO:0000313" key="9">
    <source>
        <dbReference type="EMBL" id="GDY48197.1"/>
    </source>
</evidence>
<feature type="compositionally biased region" description="Pro residues" evidence="7">
    <location>
        <begin position="1068"/>
        <end position="1085"/>
    </location>
</feature>
<evidence type="ECO:0000256" key="4">
    <source>
        <dbReference type="ARBA" id="ARBA00022553"/>
    </source>
</evidence>
<evidence type="ECO:0000259" key="8">
    <source>
        <dbReference type="PROSITE" id="PS50075"/>
    </source>
</evidence>
<dbReference type="GO" id="GO:0044550">
    <property type="term" value="P:secondary metabolite biosynthetic process"/>
    <property type="evidence" value="ECO:0007669"/>
    <property type="project" value="TreeGrafter"/>
</dbReference>
<dbReference type="Proteomes" id="UP000299290">
    <property type="component" value="Unassembled WGS sequence"/>
</dbReference>
<evidence type="ECO:0000313" key="10">
    <source>
        <dbReference type="Proteomes" id="UP000299290"/>
    </source>
</evidence>
<dbReference type="SUPFAM" id="SSF52777">
    <property type="entry name" value="CoA-dependent acyltransferases"/>
    <property type="match status" value="2"/>
</dbReference>
<evidence type="ECO:0000256" key="6">
    <source>
        <dbReference type="ARBA" id="ARBA00023194"/>
    </source>
</evidence>
<dbReference type="InterPro" id="IPR010060">
    <property type="entry name" value="NRPS_synth"/>
</dbReference>
<keyword evidence="5" id="KW-0677">Repeat</keyword>
<dbReference type="GO" id="GO:0043041">
    <property type="term" value="P:amino acid activation for nonribosomal peptide biosynthetic process"/>
    <property type="evidence" value="ECO:0007669"/>
    <property type="project" value="TreeGrafter"/>
</dbReference>
<dbReference type="SMART" id="SM01294">
    <property type="entry name" value="PKS_PP_betabranch"/>
    <property type="match status" value="1"/>
</dbReference>
<dbReference type="InterPro" id="IPR001242">
    <property type="entry name" value="Condensation_dom"/>
</dbReference>
<evidence type="ECO:0000256" key="3">
    <source>
        <dbReference type="ARBA" id="ARBA00022450"/>
    </source>
</evidence>
<proteinExistence type="inferred from homology"/>
<dbReference type="GO" id="GO:0003824">
    <property type="term" value="F:catalytic activity"/>
    <property type="evidence" value="ECO:0007669"/>
    <property type="project" value="InterPro"/>
</dbReference>
<dbReference type="Gene3D" id="3.30.300.30">
    <property type="match status" value="1"/>
</dbReference>
<dbReference type="Pfam" id="PF00550">
    <property type="entry name" value="PP-binding"/>
    <property type="match status" value="1"/>
</dbReference>
<dbReference type="GO" id="GO:0031177">
    <property type="term" value="F:phosphopantetheine binding"/>
    <property type="evidence" value="ECO:0007669"/>
    <property type="project" value="InterPro"/>
</dbReference>
<dbReference type="InterPro" id="IPR025110">
    <property type="entry name" value="AMP-bd_C"/>
</dbReference>
<dbReference type="NCBIfam" id="TIGR01733">
    <property type="entry name" value="AA-adenyl-dom"/>
    <property type="match status" value="1"/>
</dbReference>
<dbReference type="Gene3D" id="3.30.559.30">
    <property type="entry name" value="Nonribosomal peptide synthetase, condensation domain"/>
    <property type="match status" value="1"/>
</dbReference>
<dbReference type="InterPro" id="IPR006162">
    <property type="entry name" value="Ppantetheine_attach_site"/>
</dbReference>
<keyword evidence="3" id="KW-0596">Phosphopantetheine</keyword>
<dbReference type="FunFam" id="3.30.300.30:FF:000010">
    <property type="entry name" value="Enterobactin synthetase component F"/>
    <property type="match status" value="1"/>
</dbReference>
<keyword evidence="10" id="KW-1185">Reference proteome</keyword>
<dbReference type="InterPro" id="IPR020845">
    <property type="entry name" value="AMP-binding_CS"/>
</dbReference>
<name>A0A4D4KP53_9ACTN</name>
<feature type="region of interest" description="Disordered" evidence="7">
    <location>
        <begin position="1051"/>
        <end position="1287"/>
    </location>
</feature>
<evidence type="ECO:0000256" key="7">
    <source>
        <dbReference type="SAM" id="MobiDB-lite"/>
    </source>
</evidence>
<comment type="caution">
    <text evidence="9">The sequence shown here is derived from an EMBL/GenBank/DDBJ whole genome shotgun (WGS) entry which is preliminary data.</text>
</comment>
<dbReference type="SMART" id="SM00823">
    <property type="entry name" value="PKS_PP"/>
    <property type="match status" value="1"/>
</dbReference>
<dbReference type="PROSITE" id="PS50075">
    <property type="entry name" value="CARRIER"/>
    <property type="match status" value="1"/>
</dbReference>
<evidence type="ECO:0000256" key="5">
    <source>
        <dbReference type="ARBA" id="ARBA00022737"/>
    </source>
</evidence>
<reference evidence="9 10" key="1">
    <citation type="journal article" date="2020" name="Int. J. Syst. Evol. Microbiol.">
        <title>Reclassification of Streptomyces castelarensis and Streptomyces sporoclivatus as later heterotypic synonyms of Streptomyces antimycoticus.</title>
        <authorList>
            <person name="Komaki H."/>
            <person name="Tamura T."/>
        </authorList>
    </citation>
    <scope>NUCLEOTIDE SEQUENCE [LARGE SCALE GENOMIC DNA]</scope>
    <source>
        <strain evidence="9 10">NBRC 12839</strain>
    </source>
</reference>
<feature type="region of interest" description="Disordered" evidence="7">
    <location>
        <begin position="506"/>
        <end position="529"/>
    </location>
</feature>